<evidence type="ECO:0000313" key="2">
    <source>
        <dbReference type="Proteomes" id="UP000018725"/>
    </source>
</evidence>
<name>A0ACA7NZ29_9PSED</name>
<accession>A0ACA7NZ29</accession>
<dbReference type="Proteomes" id="UP000018725">
    <property type="component" value="Chromosome"/>
</dbReference>
<protein>
    <submittedName>
        <fullName evidence="1">Uncharacterized protein</fullName>
    </submittedName>
</protein>
<keyword evidence="2" id="KW-1185">Reference proteome</keyword>
<organism evidence="1 2">
    <name type="scientific">Pseudomonas gorinensis</name>
    <dbReference type="NCBI Taxonomy" id="3240790"/>
    <lineage>
        <taxon>Bacteria</taxon>
        <taxon>Pseudomonadati</taxon>
        <taxon>Pseudomonadota</taxon>
        <taxon>Gammaproteobacteria</taxon>
        <taxon>Pseudomonadales</taxon>
        <taxon>Pseudomonadaceae</taxon>
        <taxon>Pseudomonas</taxon>
    </lineage>
</organism>
<sequence length="200" mass="23245">MDEKERFSFYEKIYFYEMDRKEKLISRLNLPLAMMVAVASFLSYMLNKAPTTQDGPSGVFFWIFYLFTILLLLCGARYFWSSWQLKDYDKGLPTLIELEKYRESSNLHFKTYGKNPDDGDTYFRLVIQNYYIEGAATNTANNDKRTEYLGSLASYVTLTIILALCSFLPFYIHHHPEVSPNERSETTATATAATNEICEK</sequence>
<proteinExistence type="predicted"/>
<evidence type="ECO:0000313" key="1">
    <source>
        <dbReference type="EMBL" id="AHC32933.1"/>
    </source>
</evidence>
<gene>
    <name evidence="1" type="ORF">U771_01865</name>
</gene>
<reference evidence="1 2" key="1">
    <citation type="journal article" date="2014" name="Genome Announc.">
        <title>Complete Genome Sequence of Pseudomonas sp. Strain TKP, Isolated from a gamma-Hexachlorocyclohexane-Degrading Mixed Culture.</title>
        <authorList>
            <person name="Ohtsubo Y."/>
            <person name="Kishida K."/>
            <person name="Sato T."/>
            <person name="Tabata M."/>
            <person name="Kawasumi T."/>
            <person name="Ogura Y."/>
            <person name="Hayashi T."/>
            <person name="Tsuda M."/>
            <person name="Nagata Y."/>
        </authorList>
    </citation>
    <scope>NUCLEOTIDE SEQUENCE [LARGE SCALE GENOMIC DNA]</scope>
    <source>
        <strain evidence="1 2">TKP</strain>
    </source>
</reference>
<dbReference type="EMBL" id="CP006852">
    <property type="protein sequence ID" value="AHC32933.1"/>
    <property type="molecule type" value="Genomic_DNA"/>
</dbReference>